<dbReference type="InterPro" id="IPR014710">
    <property type="entry name" value="RmlC-like_jellyroll"/>
</dbReference>
<organism evidence="2 3">
    <name type="scientific">Sphingorhabdus profundilacus</name>
    <dbReference type="NCBI Taxonomy" id="2509718"/>
    <lineage>
        <taxon>Bacteria</taxon>
        <taxon>Pseudomonadati</taxon>
        <taxon>Pseudomonadota</taxon>
        <taxon>Alphaproteobacteria</taxon>
        <taxon>Sphingomonadales</taxon>
        <taxon>Sphingomonadaceae</taxon>
        <taxon>Sphingorhabdus</taxon>
    </lineage>
</organism>
<dbReference type="InterPro" id="IPR011051">
    <property type="entry name" value="RmlC_Cupin_sf"/>
</dbReference>
<dbReference type="Gene3D" id="2.60.120.10">
    <property type="entry name" value="Jelly Rolls"/>
    <property type="match status" value="1"/>
</dbReference>
<gene>
    <name evidence="2" type="ORF">EUU23_04880</name>
</gene>
<dbReference type="Proteomes" id="UP000471147">
    <property type="component" value="Unassembled WGS sequence"/>
</dbReference>
<dbReference type="PANTHER" id="PTHR40943:SF2">
    <property type="entry name" value="(S)-UREIDOGLYCINE AMINOHYDROLASE CUPIN DOMAIN-CONTAINING PROTEIN"/>
    <property type="match status" value="1"/>
</dbReference>
<evidence type="ECO:0000259" key="1">
    <source>
        <dbReference type="Pfam" id="PF05899"/>
    </source>
</evidence>
<protein>
    <submittedName>
        <fullName evidence="2">DUF861 domain-containing protein</fullName>
    </submittedName>
</protein>
<reference evidence="2 3" key="1">
    <citation type="submission" date="2019-01" db="EMBL/GenBank/DDBJ databases">
        <title>Sphingorhabdus lacus sp.nov., isolated from an oligotrophic freshwater lake.</title>
        <authorList>
            <person name="Park M."/>
        </authorList>
    </citation>
    <scope>NUCLEOTIDE SEQUENCE [LARGE SCALE GENOMIC DNA]</scope>
    <source>
        <strain evidence="2 3">IMCC26285</strain>
    </source>
</reference>
<dbReference type="AlphaFoldDB" id="A0A6I4M3I0"/>
<accession>A0A6I4M3I0</accession>
<dbReference type="PANTHER" id="PTHR40943">
    <property type="entry name" value="CYTOPLASMIC PROTEIN-RELATED"/>
    <property type="match status" value="1"/>
</dbReference>
<dbReference type="Pfam" id="PF05899">
    <property type="entry name" value="Cupin_3"/>
    <property type="match status" value="1"/>
</dbReference>
<dbReference type="EMBL" id="SDWJ01000001">
    <property type="protein sequence ID" value="MVZ97038.1"/>
    <property type="molecule type" value="Genomic_DNA"/>
</dbReference>
<sequence length="130" mass="14328">MCCCGYSPVTARRIQIETAHAEDFAPASDRVVRGSPRGETRNAYESADGRKYFGEWSCGEGAWRVSYSEWEYCRILEGQVRLTGDDGTVVEAGPDGNLVIEPGFEGMWENLTPVRKLYVIDLASPAVGTD</sequence>
<evidence type="ECO:0000313" key="3">
    <source>
        <dbReference type="Proteomes" id="UP000471147"/>
    </source>
</evidence>
<keyword evidence="3" id="KW-1185">Reference proteome</keyword>
<comment type="caution">
    <text evidence="2">The sequence shown here is derived from an EMBL/GenBank/DDBJ whole genome shotgun (WGS) entry which is preliminary data.</text>
</comment>
<dbReference type="CDD" id="cd02227">
    <property type="entry name" value="cupin_TM1112-like"/>
    <property type="match status" value="1"/>
</dbReference>
<dbReference type="InterPro" id="IPR008579">
    <property type="entry name" value="UGlyAH_Cupin_dom"/>
</dbReference>
<name>A0A6I4M3I0_9SPHN</name>
<dbReference type="SUPFAM" id="SSF51182">
    <property type="entry name" value="RmlC-like cupins"/>
    <property type="match status" value="1"/>
</dbReference>
<evidence type="ECO:0000313" key="2">
    <source>
        <dbReference type="EMBL" id="MVZ97038.1"/>
    </source>
</evidence>
<feature type="domain" description="(S)-ureidoglycine aminohydrolase cupin" evidence="1">
    <location>
        <begin position="46"/>
        <end position="118"/>
    </location>
</feature>
<proteinExistence type="predicted"/>